<dbReference type="CDD" id="cd01009">
    <property type="entry name" value="PBP2_YfhD_N"/>
    <property type="match status" value="1"/>
</dbReference>
<keyword evidence="2" id="KW-0732">Signal</keyword>
<dbReference type="Pfam" id="PF01464">
    <property type="entry name" value="SLT"/>
    <property type="match status" value="1"/>
</dbReference>
<comment type="caution">
    <text evidence="4">The sequence shown here is derived from an EMBL/GenBank/DDBJ whole genome shotgun (WGS) entry which is preliminary data.</text>
</comment>
<accession>A0ABV6SS59</accession>
<reference evidence="4 5" key="1">
    <citation type="submission" date="2024-09" db="EMBL/GenBank/DDBJ databases">
        <authorList>
            <person name="Sun Q."/>
            <person name="Mori K."/>
        </authorList>
    </citation>
    <scope>NUCLEOTIDE SEQUENCE [LARGE SCALE GENOMIC DNA]</scope>
    <source>
        <strain evidence="4 5">NCAIM B.01794</strain>
    </source>
</reference>
<feature type="signal peptide" evidence="2">
    <location>
        <begin position="1"/>
        <end position="22"/>
    </location>
</feature>
<dbReference type="EMBL" id="JBHLSS010000145">
    <property type="protein sequence ID" value="MFC0712023.1"/>
    <property type="molecule type" value="Genomic_DNA"/>
</dbReference>
<dbReference type="Gene3D" id="3.40.190.10">
    <property type="entry name" value="Periplasmic binding protein-like II"/>
    <property type="match status" value="2"/>
</dbReference>
<keyword evidence="5" id="KW-1185">Reference proteome</keyword>
<name>A0ABV6SS59_AZOPA</name>
<dbReference type="SUPFAM" id="SSF53850">
    <property type="entry name" value="Periplasmic binding protein-like II"/>
    <property type="match status" value="1"/>
</dbReference>
<evidence type="ECO:0000256" key="1">
    <source>
        <dbReference type="ARBA" id="ARBA00010333"/>
    </source>
</evidence>
<dbReference type="InterPro" id="IPR008258">
    <property type="entry name" value="Transglycosylase_SLT_dom_1"/>
</dbReference>
<proteinExistence type="inferred from homology"/>
<gene>
    <name evidence="4" type="ORF">ACFFGX_21580</name>
</gene>
<organism evidence="4 5">
    <name type="scientific">Azorhizophilus paspali</name>
    <name type="common">Azotobacter paspali</name>
    <dbReference type="NCBI Taxonomy" id="69963"/>
    <lineage>
        <taxon>Bacteria</taxon>
        <taxon>Pseudomonadati</taxon>
        <taxon>Pseudomonadota</taxon>
        <taxon>Gammaproteobacteria</taxon>
        <taxon>Pseudomonadales</taxon>
        <taxon>Pseudomonadaceae</taxon>
        <taxon>Azorhizophilus</taxon>
    </lineage>
</organism>
<feature type="chain" id="PRO_5046948790" evidence="2">
    <location>
        <begin position="23"/>
        <end position="475"/>
    </location>
</feature>
<protein>
    <submittedName>
        <fullName evidence="4">Transglycosylase SLT domain-containing protein</fullName>
    </submittedName>
</protein>
<dbReference type="Proteomes" id="UP001589891">
    <property type="component" value="Unassembled WGS sequence"/>
</dbReference>
<evidence type="ECO:0000313" key="4">
    <source>
        <dbReference type="EMBL" id="MFC0712023.1"/>
    </source>
</evidence>
<sequence length="475" mass="53345">MTTRRLLLLSCLLSLLPLPAAARLAGPPEAWQRPGEVRDLPQVRSSGVLRVLVNQSRNSSGEVNGQPIGVEYRRLRAFEQYLNRTARDGRSLRLEIIPRAKDQLISALQRGEGDLVAPGELVHLRGRGDISPSAPIMTQVPLVLVGRKGARRYRQLDQLSGKTLVLPAGSAVGAAVHEVNEQLAARKLQPIGIEWLDPSLAVEDVLEMVQAGIYPLTAVELPIAQRWAKVLPKLQVQPEVAFSHDDDLNWFIRRDAHLLRASIDRFFKNYRSPADQDAVFQRVYRRLFKVHNPLGGIELRRLEKVRPVLQQYAERNGLDWLNLAAIAYKESTLNPAARGAGNATGLMQVTPAAARSVGVGDIHRLENNVRASARYLASLRRQFFSSPRFNERERMAFTLAAYNIGPQRVQHLRAEAKRRGLNPDQWFFQVERVAAEQVGMGVVSYVNNVNKYFLAFHRERSALESQRRVASRADD</sequence>
<dbReference type="PANTHER" id="PTHR35936:SF32">
    <property type="entry name" value="MEMBRANE-BOUND LYTIC MUREIN TRANSGLYCOSYLASE F"/>
    <property type="match status" value="1"/>
</dbReference>
<evidence type="ECO:0000313" key="5">
    <source>
        <dbReference type="Proteomes" id="UP001589891"/>
    </source>
</evidence>
<dbReference type="RefSeq" id="WP_376949271.1">
    <property type="nucleotide sequence ID" value="NZ_CP171449.1"/>
</dbReference>
<dbReference type="PANTHER" id="PTHR35936">
    <property type="entry name" value="MEMBRANE-BOUND LYTIC MUREIN TRANSGLYCOSYLASE F"/>
    <property type="match status" value="1"/>
</dbReference>
<dbReference type="Gene3D" id="1.10.530.10">
    <property type="match status" value="1"/>
</dbReference>
<feature type="domain" description="Transglycosylase SLT" evidence="3">
    <location>
        <begin position="309"/>
        <end position="419"/>
    </location>
</feature>
<evidence type="ECO:0000259" key="3">
    <source>
        <dbReference type="Pfam" id="PF01464"/>
    </source>
</evidence>
<comment type="similarity">
    <text evidence="1">Belongs to the bacterial solute-binding protein 3 family.</text>
</comment>
<dbReference type="SUPFAM" id="SSF53955">
    <property type="entry name" value="Lysozyme-like"/>
    <property type="match status" value="1"/>
</dbReference>
<evidence type="ECO:0000256" key="2">
    <source>
        <dbReference type="SAM" id="SignalP"/>
    </source>
</evidence>
<dbReference type="InterPro" id="IPR023346">
    <property type="entry name" value="Lysozyme-like_dom_sf"/>
</dbReference>